<sequence>MAHTFDELVAMQRAADQAHSRVEDLRDEYGPPAHTPWTDLQTDTYTTAWRTWRDLARTVQTAVTEHATEQGIARSEVEADVKTTARHPRPTAQD</sequence>
<proteinExistence type="predicted"/>
<feature type="compositionally biased region" description="Basic and acidic residues" evidence="1">
    <location>
        <begin position="16"/>
        <end position="29"/>
    </location>
</feature>
<reference evidence="2" key="1">
    <citation type="submission" date="2022-10" db="EMBL/GenBank/DDBJ databases">
        <title>The complete genomes of actinobacterial strains from the NBC collection.</title>
        <authorList>
            <person name="Joergensen T.S."/>
            <person name="Alvarez Arevalo M."/>
            <person name="Sterndorff E.B."/>
            <person name="Faurdal D."/>
            <person name="Vuksanovic O."/>
            <person name="Mourched A.-S."/>
            <person name="Charusanti P."/>
            <person name="Shaw S."/>
            <person name="Blin K."/>
            <person name="Weber T."/>
        </authorList>
    </citation>
    <scope>NUCLEOTIDE SEQUENCE</scope>
    <source>
        <strain evidence="2">NBC 00180</strain>
    </source>
</reference>
<feature type="region of interest" description="Disordered" evidence="1">
    <location>
        <begin position="15"/>
        <end position="38"/>
    </location>
</feature>
<protein>
    <submittedName>
        <fullName evidence="2">Uncharacterized protein</fullName>
    </submittedName>
</protein>
<name>A0AAU1I079_9ACTN</name>
<dbReference type="EMBL" id="CP108140">
    <property type="protein sequence ID" value="WTP87321.1"/>
    <property type="molecule type" value="Genomic_DNA"/>
</dbReference>
<organism evidence="2">
    <name type="scientific">Streptomyces sp. NBC_00180</name>
    <dbReference type="NCBI Taxonomy" id="2903632"/>
    <lineage>
        <taxon>Bacteria</taxon>
        <taxon>Bacillati</taxon>
        <taxon>Actinomycetota</taxon>
        <taxon>Actinomycetes</taxon>
        <taxon>Kitasatosporales</taxon>
        <taxon>Streptomycetaceae</taxon>
        <taxon>Streptomyces</taxon>
    </lineage>
</organism>
<evidence type="ECO:0000256" key="1">
    <source>
        <dbReference type="SAM" id="MobiDB-lite"/>
    </source>
</evidence>
<accession>A0AAU1I079</accession>
<evidence type="ECO:0000313" key="2">
    <source>
        <dbReference type="EMBL" id="WTP87321.1"/>
    </source>
</evidence>
<feature type="region of interest" description="Disordered" evidence="1">
    <location>
        <begin position="66"/>
        <end position="94"/>
    </location>
</feature>
<feature type="compositionally biased region" description="Basic residues" evidence="1">
    <location>
        <begin position="84"/>
        <end position="94"/>
    </location>
</feature>
<dbReference type="AlphaFoldDB" id="A0AAU1I079"/>
<gene>
    <name evidence="2" type="ORF">OG477_18950</name>
</gene>